<proteinExistence type="predicted"/>
<dbReference type="Proteomes" id="UP000268162">
    <property type="component" value="Unassembled WGS sequence"/>
</dbReference>
<sequence>MSLISFFRSHSVPVCLHAGVTHDNTACPDQTLSVLLHPRKHFNSIPYTPQATAVAATAPKPSRTQEIKPSFGTATTQAYPVAQSQVVEPTLPEYPMAIQPRTQKHFIGATKESRTTEVTATTTKPISNVGVKPCSRQPTSKTHPPTHPQATSPIYPKSPMTIQLRRPKHPICIPNIPQTSAASLSTFDLTDARIVMSSSTNFIVTAYPTTQSPENVPTHPDGTMSIQLHTPNYHRGTDVFPTAVAFVNTPTLVGTVTIKPSLVASTIPIHPTAQSPAMDSIGPNHLMAIQLRRTQHYLCIVNISQTPGVSAAERQPTATVFTKPGFAKLVTNGNPITPSRGDTPVYPNDHMAIELRTPKPNIRASAVPRTTTALVAPSRPIDPFTIKLRAMKARDSGVEAEPHEQVDRLTHPAKCSALDLTAANCLVPFGHAVETHEWLPKALKKQCSYRRALLRIIEQVLPVFTAIASAVFVYYPA</sequence>
<evidence type="ECO:0000256" key="1">
    <source>
        <dbReference type="SAM" id="MobiDB-lite"/>
    </source>
</evidence>
<dbReference type="EMBL" id="ML003557">
    <property type="protein sequence ID" value="RKP33792.1"/>
    <property type="molecule type" value="Genomic_DNA"/>
</dbReference>
<feature type="compositionally biased region" description="Polar residues" evidence="1">
    <location>
        <begin position="136"/>
        <end position="152"/>
    </location>
</feature>
<accession>A0A4P9ZMP0</accession>
<protein>
    <submittedName>
        <fullName evidence="2">Uncharacterized protein</fullName>
    </submittedName>
</protein>
<name>A0A4P9ZMP0_9FUNG</name>
<keyword evidence="3" id="KW-1185">Reference proteome</keyword>
<evidence type="ECO:0000313" key="3">
    <source>
        <dbReference type="Proteomes" id="UP000268162"/>
    </source>
</evidence>
<gene>
    <name evidence="2" type="ORF">BJ085DRAFT_28730</name>
</gene>
<reference evidence="3" key="1">
    <citation type="journal article" date="2018" name="Nat. Microbiol.">
        <title>Leveraging single-cell genomics to expand the fungal tree of life.</title>
        <authorList>
            <person name="Ahrendt S.R."/>
            <person name="Quandt C.A."/>
            <person name="Ciobanu D."/>
            <person name="Clum A."/>
            <person name="Salamov A."/>
            <person name="Andreopoulos B."/>
            <person name="Cheng J.F."/>
            <person name="Woyke T."/>
            <person name="Pelin A."/>
            <person name="Henrissat B."/>
            <person name="Reynolds N.K."/>
            <person name="Benny G.L."/>
            <person name="Smith M.E."/>
            <person name="James T.Y."/>
            <person name="Grigoriev I.V."/>
        </authorList>
    </citation>
    <scope>NUCLEOTIDE SEQUENCE [LARGE SCALE GENOMIC DNA]</scope>
    <source>
        <strain evidence="3">RSA 468</strain>
    </source>
</reference>
<evidence type="ECO:0000313" key="2">
    <source>
        <dbReference type="EMBL" id="RKP33792.1"/>
    </source>
</evidence>
<organism evidence="2 3">
    <name type="scientific">Dimargaris cristalligena</name>
    <dbReference type="NCBI Taxonomy" id="215637"/>
    <lineage>
        <taxon>Eukaryota</taxon>
        <taxon>Fungi</taxon>
        <taxon>Fungi incertae sedis</taxon>
        <taxon>Zoopagomycota</taxon>
        <taxon>Kickxellomycotina</taxon>
        <taxon>Dimargaritomycetes</taxon>
        <taxon>Dimargaritales</taxon>
        <taxon>Dimargaritaceae</taxon>
        <taxon>Dimargaris</taxon>
    </lineage>
</organism>
<feature type="region of interest" description="Disordered" evidence="1">
    <location>
        <begin position="126"/>
        <end position="157"/>
    </location>
</feature>
<dbReference type="AlphaFoldDB" id="A0A4P9ZMP0"/>
<dbReference type="STRING" id="215637.A0A4P9ZMP0"/>